<protein>
    <submittedName>
        <fullName evidence="2">DUF2631 domain-containing protein</fullName>
    </submittedName>
</protein>
<reference evidence="2" key="1">
    <citation type="submission" date="2018-01" db="EMBL/GenBank/DDBJ databases">
        <authorList>
            <consortium name="Urmite Genomes"/>
        </authorList>
    </citation>
    <scope>NUCLEOTIDE SEQUENCE [LARGE SCALE GENOMIC DNA]</scope>
    <source>
        <strain evidence="2">AFP003</strain>
    </source>
</reference>
<keyword evidence="1" id="KW-1133">Transmembrane helix</keyword>
<dbReference type="AlphaFoldDB" id="A0A2K4Y8G7"/>
<feature type="non-terminal residue" evidence="2">
    <location>
        <position position="1"/>
    </location>
</feature>
<organism evidence="2 3">
    <name type="scientific">Mycobacterium ahvazicum</name>
    <dbReference type="NCBI Taxonomy" id="1964395"/>
    <lineage>
        <taxon>Bacteria</taxon>
        <taxon>Bacillati</taxon>
        <taxon>Actinomycetota</taxon>
        <taxon>Actinomycetes</taxon>
        <taxon>Mycobacteriales</taxon>
        <taxon>Mycobacteriaceae</taxon>
        <taxon>Mycobacterium</taxon>
        <taxon>Mycobacterium simiae complex</taxon>
    </lineage>
</organism>
<dbReference type="Pfam" id="PF10939">
    <property type="entry name" value="DUF2631"/>
    <property type="match status" value="1"/>
</dbReference>
<feature type="transmembrane region" description="Helical" evidence="1">
    <location>
        <begin position="59"/>
        <end position="76"/>
    </location>
</feature>
<name>A0A2K4Y8G7_9MYCO</name>
<dbReference type="EMBL" id="FXEG02000002">
    <property type="protein sequence ID" value="SOX53092.1"/>
    <property type="molecule type" value="Genomic_DNA"/>
</dbReference>
<dbReference type="Proteomes" id="UP000236318">
    <property type="component" value="Unassembled WGS sequence"/>
</dbReference>
<accession>A0A2K4Y8G7</accession>
<keyword evidence="1" id="KW-0472">Membrane</keyword>
<dbReference type="InterPro" id="IPR024341">
    <property type="entry name" value="DUF2631"/>
</dbReference>
<sequence length="84" mass="9520">VASTEVELYNGVDPAEVPSAAWGWSKINIRTWHGVGIFAVIFLLAMLRGNHVGHVEDNFLIGFAVLSLFILIRDMWGRRRGWIR</sequence>
<keyword evidence="3" id="KW-1185">Reference proteome</keyword>
<feature type="transmembrane region" description="Helical" evidence="1">
    <location>
        <begin position="29"/>
        <end position="47"/>
    </location>
</feature>
<evidence type="ECO:0000313" key="2">
    <source>
        <dbReference type="EMBL" id="SOX53092.1"/>
    </source>
</evidence>
<proteinExistence type="predicted"/>
<evidence type="ECO:0000256" key="1">
    <source>
        <dbReference type="SAM" id="Phobius"/>
    </source>
</evidence>
<gene>
    <name evidence="2" type="ORF">MAAFP003_1762</name>
</gene>
<keyword evidence="1" id="KW-0812">Transmembrane</keyword>
<evidence type="ECO:0000313" key="3">
    <source>
        <dbReference type="Proteomes" id="UP000236318"/>
    </source>
</evidence>
<comment type="caution">
    <text evidence="2">The sequence shown here is derived from an EMBL/GenBank/DDBJ whole genome shotgun (WGS) entry which is preliminary data.</text>
</comment>